<evidence type="ECO:0000256" key="1">
    <source>
        <dbReference type="SAM" id="MobiDB-lite"/>
    </source>
</evidence>
<sequence>MPPICRLPLSCLLALAAFSAHAADQWSNDYVVPPQTPAARSASTPQPALAQLCRTGNRVEAQSAGQWYEARILGADPHYQTCDVTYVGFGKHFDETISLRRVRPYTGNVTPPPKPAKGQSEHRRDIPAGTAPICSSIPRSDGMGNTSYCY</sequence>
<dbReference type="EMBL" id="JBHSEW010000008">
    <property type="protein sequence ID" value="MFC4622527.1"/>
    <property type="molecule type" value="Genomic_DNA"/>
</dbReference>
<evidence type="ECO:0000313" key="3">
    <source>
        <dbReference type="EMBL" id="MFC4622527.1"/>
    </source>
</evidence>
<comment type="caution">
    <text evidence="3">The sequence shown here is derived from an EMBL/GenBank/DDBJ whole genome shotgun (WGS) entry which is preliminary data.</text>
</comment>
<proteinExistence type="predicted"/>
<evidence type="ECO:0000313" key="4">
    <source>
        <dbReference type="Proteomes" id="UP001595967"/>
    </source>
</evidence>
<feature type="region of interest" description="Disordered" evidence="1">
    <location>
        <begin position="104"/>
        <end position="138"/>
    </location>
</feature>
<organism evidence="3 4">
    <name type="scientific">Comamonas nitrativorans</name>
    <dbReference type="NCBI Taxonomy" id="108437"/>
    <lineage>
        <taxon>Bacteria</taxon>
        <taxon>Pseudomonadati</taxon>
        <taxon>Pseudomonadota</taxon>
        <taxon>Betaproteobacteria</taxon>
        <taxon>Burkholderiales</taxon>
        <taxon>Comamonadaceae</taxon>
        <taxon>Comamonas</taxon>
    </lineage>
</organism>
<dbReference type="Proteomes" id="UP001595967">
    <property type="component" value="Unassembled WGS sequence"/>
</dbReference>
<feature type="signal peptide" evidence="2">
    <location>
        <begin position="1"/>
        <end position="22"/>
    </location>
</feature>
<reference evidence="4" key="1">
    <citation type="journal article" date="2019" name="Int. J. Syst. Evol. Microbiol.">
        <title>The Global Catalogue of Microorganisms (GCM) 10K type strain sequencing project: providing services to taxonomists for standard genome sequencing and annotation.</title>
        <authorList>
            <consortium name="The Broad Institute Genomics Platform"/>
            <consortium name="The Broad Institute Genome Sequencing Center for Infectious Disease"/>
            <person name="Wu L."/>
            <person name="Ma J."/>
        </authorList>
    </citation>
    <scope>NUCLEOTIDE SEQUENCE [LARGE SCALE GENOMIC DNA]</scope>
    <source>
        <strain evidence="4">JCM 11650</strain>
    </source>
</reference>
<dbReference type="InterPro" id="IPR016197">
    <property type="entry name" value="Chromo-like_dom_sf"/>
</dbReference>
<feature type="chain" id="PRO_5047028509" description="Agenet-like domain-containing protein" evidence="2">
    <location>
        <begin position="23"/>
        <end position="150"/>
    </location>
</feature>
<gene>
    <name evidence="3" type="ORF">ACFO3A_09900</name>
</gene>
<protein>
    <recommendedName>
        <fullName evidence="5">Agenet-like domain-containing protein</fullName>
    </recommendedName>
</protein>
<evidence type="ECO:0000256" key="2">
    <source>
        <dbReference type="SAM" id="SignalP"/>
    </source>
</evidence>
<accession>A0ABV9GYY4</accession>
<dbReference type="SUPFAM" id="SSF54160">
    <property type="entry name" value="Chromo domain-like"/>
    <property type="match status" value="1"/>
</dbReference>
<dbReference type="Gene3D" id="2.30.30.140">
    <property type="match status" value="1"/>
</dbReference>
<keyword evidence="2" id="KW-0732">Signal</keyword>
<evidence type="ECO:0008006" key="5">
    <source>
        <dbReference type="Google" id="ProtNLM"/>
    </source>
</evidence>
<dbReference type="RefSeq" id="WP_377725991.1">
    <property type="nucleotide sequence ID" value="NZ_JBHSEW010000008.1"/>
</dbReference>
<name>A0ABV9GYY4_9BURK</name>
<keyword evidence="4" id="KW-1185">Reference proteome</keyword>